<sequence length="243" mass="26286">MQHEIPCPMCNQCSQRYINRSNNHTSHIHVFRSSRVHFRIKMLALLLVPVLAMSSAAFAQLVPLDIFGRAAIGPYNNCSGTLTSRPTGAATDTLPKISASGSNGWERWDLTLSQSGVLLNLRWMQGDPASHASKPSNGTFELSAAFDNGTIYETRLTGQNLTVSGSSPYSISIGQNTLTWDDSQAWFNTSLNLNGLTASIATESIMLDSFFPYAGGVVGQLTKGLFCDIPVTRGRRLGAIPMG</sequence>
<dbReference type="Proteomes" id="UP000054018">
    <property type="component" value="Unassembled WGS sequence"/>
</dbReference>
<protein>
    <submittedName>
        <fullName evidence="2">Uncharacterized protein</fullName>
    </submittedName>
</protein>
<dbReference type="OrthoDB" id="2666353at2759"/>
<keyword evidence="3" id="KW-1185">Reference proteome</keyword>
<dbReference type="EMBL" id="KN833835">
    <property type="protein sequence ID" value="KIK17219.1"/>
    <property type="molecule type" value="Genomic_DNA"/>
</dbReference>
<keyword evidence="1" id="KW-0812">Transmembrane</keyword>
<reference evidence="3" key="2">
    <citation type="submission" date="2015-01" db="EMBL/GenBank/DDBJ databases">
        <title>Evolutionary Origins and Diversification of the Mycorrhizal Mutualists.</title>
        <authorList>
            <consortium name="DOE Joint Genome Institute"/>
            <consortium name="Mycorrhizal Genomics Consortium"/>
            <person name="Kohler A."/>
            <person name="Kuo A."/>
            <person name="Nagy L.G."/>
            <person name="Floudas D."/>
            <person name="Copeland A."/>
            <person name="Barry K.W."/>
            <person name="Cichocki N."/>
            <person name="Veneault-Fourrey C."/>
            <person name="LaButti K."/>
            <person name="Lindquist E.A."/>
            <person name="Lipzen A."/>
            <person name="Lundell T."/>
            <person name="Morin E."/>
            <person name="Murat C."/>
            <person name="Riley R."/>
            <person name="Ohm R."/>
            <person name="Sun H."/>
            <person name="Tunlid A."/>
            <person name="Henrissat B."/>
            <person name="Grigoriev I.V."/>
            <person name="Hibbett D.S."/>
            <person name="Martin F."/>
        </authorList>
    </citation>
    <scope>NUCLEOTIDE SEQUENCE [LARGE SCALE GENOMIC DNA]</scope>
    <source>
        <strain evidence="3">441</strain>
    </source>
</reference>
<dbReference type="AlphaFoldDB" id="A0A0C9YT57"/>
<reference evidence="2 3" key="1">
    <citation type="submission" date="2014-04" db="EMBL/GenBank/DDBJ databases">
        <authorList>
            <consortium name="DOE Joint Genome Institute"/>
            <person name="Kuo A."/>
            <person name="Kohler A."/>
            <person name="Costa M.D."/>
            <person name="Nagy L.G."/>
            <person name="Floudas D."/>
            <person name="Copeland A."/>
            <person name="Barry K.W."/>
            <person name="Cichocki N."/>
            <person name="Veneault-Fourrey C."/>
            <person name="LaButti K."/>
            <person name="Lindquist E.A."/>
            <person name="Lipzen A."/>
            <person name="Lundell T."/>
            <person name="Morin E."/>
            <person name="Murat C."/>
            <person name="Sun H."/>
            <person name="Tunlid A."/>
            <person name="Henrissat B."/>
            <person name="Grigoriev I.V."/>
            <person name="Hibbett D.S."/>
            <person name="Martin F."/>
            <person name="Nordberg H.P."/>
            <person name="Cantor M.N."/>
            <person name="Hua S.X."/>
        </authorList>
    </citation>
    <scope>NUCLEOTIDE SEQUENCE [LARGE SCALE GENOMIC DNA]</scope>
    <source>
        <strain evidence="2 3">441</strain>
    </source>
</reference>
<organism evidence="2 3">
    <name type="scientific">Pisolithus microcarpus 441</name>
    <dbReference type="NCBI Taxonomy" id="765257"/>
    <lineage>
        <taxon>Eukaryota</taxon>
        <taxon>Fungi</taxon>
        <taxon>Dikarya</taxon>
        <taxon>Basidiomycota</taxon>
        <taxon>Agaricomycotina</taxon>
        <taxon>Agaricomycetes</taxon>
        <taxon>Agaricomycetidae</taxon>
        <taxon>Boletales</taxon>
        <taxon>Sclerodermatineae</taxon>
        <taxon>Pisolithaceae</taxon>
        <taxon>Pisolithus</taxon>
    </lineage>
</organism>
<keyword evidence="1" id="KW-0472">Membrane</keyword>
<accession>A0A0C9YT57</accession>
<evidence type="ECO:0000256" key="1">
    <source>
        <dbReference type="SAM" id="Phobius"/>
    </source>
</evidence>
<evidence type="ECO:0000313" key="2">
    <source>
        <dbReference type="EMBL" id="KIK17219.1"/>
    </source>
</evidence>
<proteinExistence type="predicted"/>
<feature type="transmembrane region" description="Helical" evidence="1">
    <location>
        <begin position="42"/>
        <end position="62"/>
    </location>
</feature>
<name>A0A0C9YT57_9AGAM</name>
<keyword evidence="1" id="KW-1133">Transmembrane helix</keyword>
<evidence type="ECO:0000313" key="3">
    <source>
        <dbReference type="Proteomes" id="UP000054018"/>
    </source>
</evidence>
<dbReference type="HOGENOM" id="CLU_1142952_0_0_1"/>
<gene>
    <name evidence="2" type="ORF">PISMIDRAFT_232586</name>
</gene>